<proteinExistence type="predicted"/>
<feature type="compositionally biased region" description="Polar residues" evidence="1">
    <location>
        <begin position="28"/>
        <end position="43"/>
    </location>
</feature>
<feature type="compositionally biased region" description="Gly residues" evidence="1">
    <location>
        <begin position="17"/>
        <end position="27"/>
    </location>
</feature>
<keyword evidence="3" id="KW-1185">Reference proteome</keyword>
<accession>A0A4Y9ZN06</accession>
<comment type="caution">
    <text evidence="2">The sequence shown here is derived from an EMBL/GenBank/DDBJ whole genome shotgun (WGS) entry which is preliminary data.</text>
</comment>
<feature type="compositionally biased region" description="Basic and acidic residues" evidence="1">
    <location>
        <begin position="44"/>
        <end position="58"/>
    </location>
</feature>
<reference evidence="2 3" key="1">
    <citation type="submission" date="2019-02" db="EMBL/GenBank/DDBJ databases">
        <title>Genome sequencing of the rare red list fungi Hericium alpestre (H. flagellum).</title>
        <authorList>
            <person name="Buettner E."/>
            <person name="Kellner H."/>
        </authorList>
    </citation>
    <scope>NUCLEOTIDE SEQUENCE [LARGE SCALE GENOMIC DNA]</scope>
    <source>
        <strain evidence="2 3">DSM 108284</strain>
    </source>
</reference>
<evidence type="ECO:0000256" key="1">
    <source>
        <dbReference type="SAM" id="MobiDB-lite"/>
    </source>
</evidence>
<organism evidence="2 3">
    <name type="scientific">Hericium alpestre</name>
    <dbReference type="NCBI Taxonomy" id="135208"/>
    <lineage>
        <taxon>Eukaryota</taxon>
        <taxon>Fungi</taxon>
        <taxon>Dikarya</taxon>
        <taxon>Basidiomycota</taxon>
        <taxon>Agaricomycotina</taxon>
        <taxon>Agaricomycetes</taxon>
        <taxon>Russulales</taxon>
        <taxon>Hericiaceae</taxon>
        <taxon>Hericium</taxon>
    </lineage>
</organism>
<gene>
    <name evidence="2" type="ORF">EWM64_g9114</name>
</gene>
<dbReference type="Proteomes" id="UP000298061">
    <property type="component" value="Unassembled WGS sequence"/>
</dbReference>
<evidence type="ECO:0000313" key="3">
    <source>
        <dbReference type="Proteomes" id="UP000298061"/>
    </source>
</evidence>
<protein>
    <submittedName>
        <fullName evidence="2">Uncharacterized protein</fullName>
    </submittedName>
</protein>
<evidence type="ECO:0000313" key="2">
    <source>
        <dbReference type="EMBL" id="TFY74898.1"/>
    </source>
</evidence>
<name>A0A4Y9ZN06_9AGAM</name>
<feature type="compositionally biased region" description="Low complexity" evidence="1">
    <location>
        <begin position="62"/>
        <end position="74"/>
    </location>
</feature>
<sequence>MGTHSRLVAAKPVRPTGGPGRKAGGGTVMTTLAGTSHIQSMQDAKSKKGTEDTKDKKGAKGAGATPQAGASPKK</sequence>
<feature type="region of interest" description="Disordered" evidence="1">
    <location>
        <begin position="1"/>
        <end position="74"/>
    </location>
</feature>
<dbReference type="EMBL" id="SFCI01001818">
    <property type="protein sequence ID" value="TFY74898.1"/>
    <property type="molecule type" value="Genomic_DNA"/>
</dbReference>
<dbReference type="AlphaFoldDB" id="A0A4Y9ZN06"/>